<keyword evidence="3" id="KW-1185">Reference proteome</keyword>
<evidence type="ECO:0000313" key="3">
    <source>
        <dbReference type="Proteomes" id="UP000324629"/>
    </source>
</evidence>
<gene>
    <name evidence="2" type="ORF">DEA37_0009959</name>
</gene>
<accession>A0A5J4NT10</accession>
<dbReference type="Proteomes" id="UP000324629">
    <property type="component" value="Unassembled WGS sequence"/>
</dbReference>
<keyword evidence="1" id="KW-1133">Transmembrane helix</keyword>
<organism evidence="2 3">
    <name type="scientific">Paragonimus westermani</name>
    <dbReference type="NCBI Taxonomy" id="34504"/>
    <lineage>
        <taxon>Eukaryota</taxon>
        <taxon>Metazoa</taxon>
        <taxon>Spiralia</taxon>
        <taxon>Lophotrochozoa</taxon>
        <taxon>Platyhelminthes</taxon>
        <taxon>Trematoda</taxon>
        <taxon>Digenea</taxon>
        <taxon>Plagiorchiida</taxon>
        <taxon>Troglotremata</taxon>
        <taxon>Troglotrematidae</taxon>
        <taxon>Paragonimus</taxon>
    </lineage>
</organism>
<name>A0A5J4NT10_9TREM</name>
<dbReference type="AlphaFoldDB" id="A0A5J4NT10"/>
<sequence>MNDFSRIVFSVSIIMHITIYLALFFLPLAFGGR</sequence>
<proteinExistence type="predicted"/>
<evidence type="ECO:0000313" key="2">
    <source>
        <dbReference type="EMBL" id="KAA3678673.1"/>
    </source>
</evidence>
<feature type="transmembrane region" description="Helical" evidence="1">
    <location>
        <begin position="7"/>
        <end position="30"/>
    </location>
</feature>
<reference evidence="2 3" key="1">
    <citation type="journal article" date="2019" name="Gigascience">
        <title>Whole-genome sequence of the oriental lung fluke Paragonimus westermani.</title>
        <authorList>
            <person name="Oey H."/>
            <person name="Zakrzewski M."/>
            <person name="Narain K."/>
            <person name="Devi K.R."/>
            <person name="Agatsuma T."/>
            <person name="Nawaratna S."/>
            <person name="Gobert G.N."/>
            <person name="Jones M.K."/>
            <person name="Ragan M.A."/>
            <person name="McManus D.P."/>
            <person name="Krause L."/>
        </authorList>
    </citation>
    <scope>NUCLEOTIDE SEQUENCE [LARGE SCALE GENOMIC DNA]</scope>
    <source>
        <strain evidence="2 3">IND2009</strain>
    </source>
</reference>
<keyword evidence="1" id="KW-0812">Transmembrane</keyword>
<keyword evidence="1" id="KW-0472">Membrane</keyword>
<comment type="caution">
    <text evidence="2">The sequence shown here is derived from an EMBL/GenBank/DDBJ whole genome shotgun (WGS) entry which is preliminary data.</text>
</comment>
<dbReference type="EMBL" id="QNGE01001004">
    <property type="protein sequence ID" value="KAA3678673.1"/>
    <property type="molecule type" value="Genomic_DNA"/>
</dbReference>
<protein>
    <submittedName>
        <fullName evidence="2">Uncharacterized protein</fullName>
    </submittedName>
</protein>
<evidence type="ECO:0000256" key="1">
    <source>
        <dbReference type="SAM" id="Phobius"/>
    </source>
</evidence>